<evidence type="ECO:0000313" key="2">
    <source>
        <dbReference type="EMBL" id="MBD1429952.1"/>
    </source>
</evidence>
<evidence type="ECO:0000313" key="3">
    <source>
        <dbReference type="Proteomes" id="UP000651271"/>
    </source>
</evidence>
<proteinExistence type="predicted"/>
<dbReference type="Proteomes" id="UP000651271">
    <property type="component" value="Unassembled WGS sequence"/>
</dbReference>
<dbReference type="PROSITE" id="PS51257">
    <property type="entry name" value="PROKAR_LIPOPROTEIN"/>
    <property type="match status" value="1"/>
</dbReference>
<keyword evidence="3" id="KW-1185">Reference proteome</keyword>
<evidence type="ECO:0008006" key="4">
    <source>
        <dbReference type="Google" id="ProtNLM"/>
    </source>
</evidence>
<dbReference type="EMBL" id="JACOIJ010000018">
    <property type="protein sequence ID" value="MBD1429952.1"/>
    <property type="molecule type" value="Genomic_DNA"/>
</dbReference>
<reference evidence="2 3" key="1">
    <citation type="submission" date="2020-08" db="EMBL/GenBank/DDBJ databases">
        <title>Sphingobacterium sp. DN04309 isolated from aquaculture water.</title>
        <authorList>
            <person name="Zhang M."/>
        </authorList>
    </citation>
    <scope>NUCLEOTIDE SEQUENCE [LARGE SCALE GENOMIC DNA]</scope>
    <source>
        <strain evidence="2 3">DN04309</strain>
    </source>
</reference>
<comment type="caution">
    <text evidence="2">The sequence shown here is derived from an EMBL/GenBank/DDBJ whole genome shotgun (WGS) entry which is preliminary data.</text>
</comment>
<name>A0ABR7YF62_9SPHI</name>
<protein>
    <recommendedName>
        <fullName evidence="4">Lipoprotein</fullName>
    </recommendedName>
</protein>
<feature type="signal peptide" evidence="1">
    <location>
        <begin position="1"/>
        <end position="24"/>
    </location>
</feature>
<accession>A0ABR7YF62</accession>
<feature type="chain" id="PRO_5045440739" description="Lipoprotein" evidence="1">
    <location>
        <begin position="25"/>
        <end position="207"/>
    </location>
</feature>
<dbReference type="RefSeq" id="WP_190302295.1">
    <property type="nucleotide sequence ID" value="NZ_JACOIJ010000018.1"/>
</dbReference>
<gene>
    <name evidence="2" type="ORF">H8B04_10265</name>
</gene>
<organism evidence="2 3">
    <name type="scientific">Sphingobacterium litopenaei</name>
    <dbReference type="NCBI Taxonomy" id="2763500"/>
    <lineage>
        <taxon>Bacteria</taxon>
        <taxon>Pseudomonadati</taxon>
        <taxon>Bacteroidota</taxon>
        <taxon>Sphingobacteriia</taxon>
        <taxon>Sphingobacteriales</taxon>
        <taxon>Sphingobacteriaceae</taxon>
        <taxon>Sphingobacterium</taxon>
    </lineage>
</organism>
<evidence type="ECO:0000256" key="1">
    <source>
        <dbReference type="SAM" id="SignalP"/>
    </source>
</evidence>
<keyword evidence="1" id="KW-0732">Signal</keyword>
<sequence length="207" mass="22143">MKAIKSTLSAGVLAALLFASCGNSTNSSQSATGPSLEKFTNDKTAVKQQLFLRIVDESQTDSSHIYVAKSVFEQDTVGLQVEVLKNIKPGVNGQGRPVEDGFVRGALKLSSIGAESDALVKSLATIFGSQSSGAFSSAVIEPTVFSSNTIEVDLTKKSTYSFKLFFDNSIGEPAEVFVTLDLYKRSFEIGEKDASYRAQFLSALEGK</sequence>